<dbReference type="Proteomes" id="UP001212152">
    <property type="component" value="Unassembled WGS sequence"/>
</dbReference>
<proteinExistence type="predicted"/>
<protein>
    <submittedName>
        <fullName evidence="2">Uncharacterized protein</fullName>
    </submittedName>
</protein>
<feature type="region of interest" description="Disordered" evidence="1">
    <location>
        <begin position="125"/>
        <end position="155"/>
    </location>
</feature>
<keyword evidence="3" id="KW-1185">Reference proteome</keyword>
<dbReference type="EMBL" id="JADGJQ010000020">
    <property type="protein sequence ID" value="KAJ3179613.1"/>
    <property type="molecule type" value="Genomic_DNA"/>
</dbReference>
<feature type="compositionally biased region" description="Acidic residues" evidence="1">
    <location>
        <begin position="143"/>
        <end position="155"/>
    </location>
</feature>
<feature type="compositionally biased region" description="Low complexity" evidence="1">
    <location>
        <begin position="130"/>
        <end position="142"/>
    </location>
</feature>
<dbReference type="AlphaFoldDB" id="A0AAD5XNM9"/>
<organism evidence="2 3">
    <name type="scientific">Geranomyces variabilis</name>
    <dbReference type="NCBI Taxonomy" id="109894"/>
    <lineage>
        <taxon>Eukaryota</taxon>
        <taxon>Fungi</taxon>
        <taxon>Fungi incertae sedis</taxon>
        <taxon>Chytridiomycota</taxon>
        <taxon>Chytridiomycota incertae sedis</taxon>
        <taxon>Chytridiomycetes</taxon>
        <taxon>Spizellomycetales</taxon>
        <taxon>Powellomycetaceae</taxon>
        <taxon>Geranomyces</taxon>
    </lineage>
</organism>
<accession>A0AAD5XNM9</accession>
<reference evidence="2" key="1">
    <citation type="submission" date="2020-05" db="EMBL/GenBank/DDBJ databases">
        <title>Phylogenomic resolution of chytrid fungi.</title>
        <authorList>
            <person name="Stajich J.E."/>
            <person name="Amses K."/>
            <person name="Simmons R."/>
            <person name="Seto K."/>
            <person name="Myers J."/>
            <person name="Bonds A."/>
            <person name="Quandt C.A."/>
            <person name="Barry K."/>
            <person name="Liu P."/>
            <person name="Grigoriev I."/>
            <person name="Longcore J.E."/>
            <person name="James T.Y."/>
        </authorList>
    </citation>
    <scope>NUCLEOTIDE SEQUENCE</scope>
    <source>
        <strain evidence="2">JEL0379</strain>
    </source>
</reference>
<name>A0AAD5XNM9_9FUNG</name>
<evidence type="ECO:0000313" key="2">
    <source>
        <dbReference type="EMBL" id="KAJ3179613.1"/>
    </source>
</evidence>
<gene>
    <name evidence="2" type="ORF">HDU87_002819</name>
</gene>
<evidence type="ECO:0000256" key="1">
    <source>
        <dbReference type="SAM" id="MobiDB-lite"/>
    </source>
</evidence>
<comment type="caution">
    <text evidence="2">The sequence shown here is derived from an EMBL/GenBank/DDBJ whole genome shotgun (WGS) entry which is preliminary data.</text>
</comment>
<evidence type="ECO:0000313" key="3">
    <source>
        <dbReference type="Proteomes" id="UP001212152"/>
    </source>
</evidence>
<sequence>MLTELPMNSRGSISFANGNSYRYEFAEWVIRVEKLSQHVARVWFADHQGNPVPVPANTFLLDEDDGTHHNDHAGSFFITWIRHHRITHNGVNVFATDNRKQVSVHASCLHWEVRGPLGELVRRDGKKTPAAAGQDAVVAAANDVDDDDKEEEEEE</sequence>